<evidence type="ECO:0000313" key="6">
    <source>
        <dbReference type="EMBL" id="HIY96630.1"/>
    </source>
</evidence>
<sequence>MKPKYLEFCGINSFSRKAEIDFEQLLSSGIFGIFGDTGSGKTTILDSMIFALYGRIDRLKVGSGSEVINYNCDKAYVRFDFETETAQGRKVYRVEREIKRKNSAQSLTLSELNGEQIKPISEGVKNTNAKIQEIVGLSFDDFKKCIALPQGEFAQFVKSDRSDRLQLISRLFGLEKYGDQLSAKLREKRAEAKSALDTKEGELLAYGELDSAAIKAMQAEIASLKEQKNALDAEYLQFGAEFERLKSDYSRGKTLQEYRAKQERLSAMRAEMDELRRLLRLAPAAEEICSLAKREKSRAGEIAAQTEKQRAELQRKKDAEEEILRAEKERDDAKFAERTEELSAKLAALEYIKKDAEILQGKTAERERLKKDYQASQAKKESAERELAKVGQHAEEVSKRLEMSGDTDLSAFLAQNFDSALLNAEYVGLNKYFSEKREELNRNFPPEGELFQWIDGEFAERAKHYGELSSGEKTDDAAVLFEKFRARQRELGELNASLNKLAAERARLESSVREYAGQTEQIVERGRVLKEEIAQTQERIRAALGEDAVSDLTDSERKLRAQRDELAAKQQALEKRLSDMRERIRQSELSAGRAESAAAQLKKESESDAVRMQRLLGETEFSSPSQAEAILQKLSDKDAANKRVKEYDDTLVSLRANMELLLKDGEIRPVSKEEYTKRSAEFAALTEKKQSAAESLAVCEQRLTEAVRRLDLKKALERERDLRRAEYDRIAKLNELVKGNKFMEFVASEYLSDISAAATTTLLRLTGGRYFVRYEQGFYVGDNLCGGELRSVNTLSGGETFLVSLSLALALSSAIYAKSLKPIEFFFLDEGFGTLDEKLIDTVMDSLEKLKNSRFSIGLISHVEELKHRIGTKVIVTGAAESGSSQIQISY</sequence>
<keyword evidence="4" id="KW-0175">Coiled coil</keyword>
<evidence type="ECO:0000313" key="7">
    <source>
        <dbReference type="Proteomes" id="UP000886750"/>
    </source>
</evidence>
<feature type="coiled-coil region" evidence="4">
    <location>
        <begin position="491"/>
        <end position="518"/>
    </location>
</feature>
<gene>
    <name evidence="6" type="ORF">H9729_02980</name>
</gene>
<dbReference type="PANTHER" id="PTHR32114:SF2">
    <property type="entry name" value="ABC TRANSPORTER ABCH.3"/>
    <property type="match status" value="1"/>
</dbReference>
<evidence type="ECO:0000256" key="3">
    <source>
        <dbReference type="ARBA" id="ARBA00013368"/>
    </source>
</evidence>
<dbReference type="SUPFAM" id="SSF52540">
    <property type="entry name" value="P-loop containing nucleoside triphosphate hydrolases"/>
    <property type="match status" value="1"/>
</dbReference>
<dbReference type="Gene3D" id="3.40.50.300">
    <property type="entry name" value="P-loop containing nucleotide triphosphate hydrolases"/>
    <property type="match status" value="2"/>
</dbReference>
<comment type="caution">
    <text evidence="6">The sequence shown here is derived from an EMBL/GenBank/DDBJ whole genome shotgun (WGS) entry which is preliminary data.</text>
</comment>
<feature type="coiled-coil region" evidence="4">
    <location>
        <begin position="552"/>
        <end position="604"/>
    </location>
</feature>
<evidence type="ECO:0000256" key="1">
    <source>
        <dbReference type="ARBA" id="ARBA00006930"/>
    </source>
</evidence>
<feature type="coiled-coil region" evidence="4">
    <location>
        <begin position="182"/>
        <end position="400"/>
    </location>
</feature>
<organism evidence="6 7">
    <name type="scientific">Candidatus Borkfalkia excrementigallinarum</name>
    <dbReference type="NCBI Taxonomy" id="2838506"/>
    <lineage>
        <taxon>Bacteria</taxon>
        <taxon>Bacillati</taxon>
        <taxon>Bacillota</taxon>
        <taxon>Clostridia</taxon>
        <taxon>Christensenellales</taxon>
        <taxon>Christensenellaceae</taxon>
        <taxon>Candidatus Borkfalkia</taxon>
    </lineage>
</organism>
<comment type="subunit">
    <text evidence="2">Heterodimer of SbcC and SbcD.</text>
</comment>
<protein>
    <recommendedName>
        <fullName evidence="3">Nuclease SbcCD subunit C</fullName>
    </recommendedName>
</protein>
<accession>A0A9D2CRY9</accession>
<feature type="coiled-coil region" evidence="4">
    <location>
        <begin position="637"/>
        <end position="664"/>
    </location>
</feature>
<evidence type="ECO:0000256" key="4">
    <source>
        <dbReference type="SAM" id="Coils"/>
    </source>
</evidence>
<reference evidence="6" key="1">
    <citation type="journal article" date="2021" name="PeerJ">
        <title>Extensive microbial diversity within the chicken gut microbiome revealed by metagenomics and culture.</title>
        <authorList>
            <person name="Gilroy R."/>
            <person name="Ravi A."/>
            <person name="Getino M."/>
            <person name="Pursley I."/>
            <person name="Horton D.L."/>
            <person name="Alikhan N.F."/>
            <person name="Baker D."/>
            <person name="Gharbi K."/>
            <person name="Hall N."/>
            <person name="Watson M."/>
            <person name="Adriaenssens E.M."/>
            <person name="Foster-Nyarko E."/>
            <person name="Jarju S."/>
            <person name="Secka A."/>
            <person name="Antonio M."/>
            <person name="Oren A."/>
            <person name="Chaudhuri R.R."/>
            <person name="La Ragione R."/>
            <person name="Hildebrand F."/>
            <person name="Pallen M.J."/>
        </authorList>
    </citation>
    <scope>NUCLEOTIDE SEQUENCE</scope>
    <source>
        <strain evidence="6">1345</strain>
    </source>
</reference>
<dbReference type="AlphaFoldDB" id="A0A9D2CRY9"/>
<dbReference type="PANTHER" id="PTHR32114">
    <property type="entry name" value="ABC TRANSPORTER ABCH.3"/>
    <property type="match status" value="1"/>
</dbReference>
<dbReference type="Pfam" id="PF02463">
    <property type="entry name" value="SMC_N"/>
    <property type="match status" value="1"/>
</dbReference>
<dbReference type="EMBL" id="DXCQ01000028">
    <property type="protein sequence ID" value="HIY96630.1"/>
    <property type="molecule type" value="Genomic_DNA"/>
</dbReference>
<evidence type="ECO:0000256" key="2">
    <source>
        <dbReference type="ARBA" id="ARBA00011322"/>
    </source>
</evidence>
<dbReference type="InterPro" id="IPR003395">
    <property type="entry name" value="RecF/RecN/SMC_N"/>
</dbReference>
<dbReference type="Proteomes" id="UP000886750">
    <property type="component" value="Unassembled WGS sequence"/>
</dbReference>
<evidence type="ECO:0000259" key="5">
    <source>
        <dbReference type="Pfam" id="PF02463"/>
    </source>
</evidence>
<feature type="domain" description="RecF/RecN/SMC N-terminal" evidence="5">
    <location>
        <begin position="11"/>
        <end position="855"/>
    </location>
</feature>
<comment type="similarity">
    <text evidence="1">Belongs to the SMC family. SbcC subfamily.</text>
</comment>
<proteinExistence type="inferred from homology"/>
<name>A0A9D2CRY9_9FIRM</name>
<reference evidence="6" key="2">
    <citation type="submission" date="2021-04" db="EMBL/GenBank/DDBJ databases">
        <authorList>
            <person name="Gilroy R."/>
        </authorList>
    </citation>
    <scope>NUCLEOTIDE SEQUENCE</scope>
    <source>
        <strain evidence="6">1345</strain>
    </source>
</reference>
<dbReference type="InterPro" id="IPR027417">
    <property type="entry name" value="P-loop_NTPase"/>
</dbReference>